<protein>
    <recommendedName>
        <fullName evidence="2">GIY-YIG domain-containing protein</fullName>
    </recommendedName>
</protein>
<dbReference type="Proteomes" id="UP000177905">
    <property type="component" value="Unassembled WGS sequence"/>
</dbReference>
<evidence type="ECO:0000259" key="2">
    <source>
        <dbReference type="PROSITE" id="PS50164"/>
    </source>
</evidence>
<dbReference type="Gene3D" id="3.40.1440.10">
    <property type="entry name" value="GIY-YIG endonuclease"/>
    <property type="match status" value="1"/>
</dbReference>
<comment type="caution">
    <text evidence="3">The sequence shown here is derived from an EMBL/GenBank/DDBJ whole genome shotgun (WGS) entry which is preliminary data.</text>
</comment>
<evidence type="ECO:0000256" key="1">
    <source>
        <dbReference type="ARBA" id="ARBA00007435"/>
    </source>
</evidence>
<comment type="similarity">
    <text evidence="1">Belongs to the UPF0213 family.</text>
</comment>
<dbReference type="PROSITE" id="PS50164">
    <property type="entry name" value="GIY_YIG"/>
    <property type="match status" value="1"/>
</dbReference>
<dbReference type="InterPro" id="IPR000305">
    <property type="entry name" value="GIY-YIG_endonuc"/>
</dbReference>
<evidence type="ECO:0000313" key="4">
    <source>
        <dbReference type="Proteomes" id="UP000177905"/>
    </source>
</evidence>
<dbReference type="EMBL" id="MEUA01000048">
    <property type="protein sequence ID" value="OGC13731.1"/>
    <property type="molecule type" value="Genomic_DNA"/>
</dbReference>
<reference evidence="3 4" key="1">
    <citation type="journal article" date="2016" name="Nat. Commun.">
        <title>Thousands of microbial genomes shed light on interconnected biogeochemical processes in an aquifer system.</title>
        <authorList>
            <person name="Anantharaman K."/>
            <person name="Brown C.T."/>
            <person name="Hug L.A."/>
            <person name="Sharon I."/>
            <person name="Castelle C.J."/>
            <person name="Probst A.J."/>
            <person name="Thomas B.C."/>
            <person name="Singh A."/>
            <person name="Wilkins M.J."/>
            <person name="Karaoz U."/>
            <person name="Brodie E.L."/>
            <person name="Williams K.H."/>
            <person name="Hubbard S.S."/>
            <person name="Banfield J.F."/>
        </authorList>
    </citation>
    <scope>NUCLEOTIDE SEQUENCE [LARGE SCALE GENOMIC DNA]</scope>
</reference>
<feature type="domain" description="GIY-YIG" evidence="2">
    <location>
        <begin position="1"/>
        <end position="78"/>
    </location>
</feature>
<dbReference type="AlphaFoldDB" id="A0A1F4RZY6"/>
<dbReference type="InterPro" id="IPR035901">
    <property type="entry name" value="GIY-YIG_endonuc_sf"/>
</dbReference>
<accession>A0A1F4RZY6</accession>
<dbReference type="PANTHER" id="PTHR34477:SF1">
    <property type="entry name" value="UPF0213 PROTEIN YHBQ"/>
    <property type="match status" value="1"/>
</dbReference>
<dbReference type="SMART" id="SM00465">
    <property type="entry name" value="GIYc"/>
    <property type="match status" value="1"/>
</dbReference>
<proteinExistence type="inferred from homology"/>
<sequence length="85" mass="10088">MFYVYVLKSLKDNNLYIGSTNNLERRIKEHNDGKSISKKSRIPFELIYYEAYKAESDARKREHNLKLRSRAHAQLKKRIEGSLKS</sequence>
<evidence type="ECO:0000313" key="3">
    <source>
        <dbReference type="EMBL" id="OGC13731.1"/>
    </source>
</evidence>
<dbReference type="InterPro" id="IPR050190">
    <property type="entry name" value="UPF0213_domain"/>
</dbReference>
<dbReference type="Pfam" id="PF01541">
    <property type="entry name" value="GIY-YIG"/>
    <property type="match status" value="1"/>
</dbReference>
<dbReference type="SUPFAM" id="SSF82771">
    <property type="entry name" value="GIY-YIG endonuclease"/>
    <property type="match status" value="1"/>
</dbReference>
<name>A0A1F4RZY6_UNCSA</name>
<organism evidence="3 4">
    <name type="scientific">candidate division WOR-1 bacterium RIFOXYB2_FULL_36_35</name>
    <dbReference type="NCBI Taxonomy" id="1802578"/>
    <lineage>
        <taxon>Bacteria</taxon>
        <taxon>Bacillati</taxon>
        <taxon>Saganbacteria</taxon>
    </lineage>
</organism>
<dbReference type="PANTHER" id="PTHR34477">
    <property type="entry name" value="UPF0213 PROTEIN YHBQ"/>
    <property type="match status" value="1"/>
</dbReference>
<gene>
    <name evidence="3" type="ORF">A2290_07640</name>
</gene>
<dbReference type="CDD" id="cd10449">
    <property type="entry name" value="GIY-YIG_SLX1_like"/>
    <property type="match status" value="1"/>
</dbReference>